<dbReference type="RefSeq" id="WP_149472574.1">
    <property type="nucleotide sequence ID" value="NZ_QOKW01000060.1"/>
</dbReference>
<keyword evidence="2" id="KW-1185">Reference proteome</keyword>
<accession>A0A9W7NFR3</accession>
<gene>
    <name evidence="1" type="ORF">DS843_30465</name>
</gene>
<dbReference type="EMBL" id="QOKW01000060">
    <property type="protein sequence ID" value="KAA0675694.1"/>
    <property type="molecule type" value="Genomic_DNA"/>
</dbReference>
<evidence type="ECO:0000313" key="2">
    <source>
        <dbReference type="Proteomes" id="UP000480854"/>
    </source>
</evidence>
<evidence type="ECO:0000313" key="1">
    <source>
        <dbReference type="EMBL" id="KAA0675694.1"/>
    </source>
</evidence>
<comment type="caution">
    <text evidence="1">The sequence shown here is derived from an EMBL/GenBank/DDBJ whole genome shotgun (WGS) entry which is preliminary data.</text>
</comment>
<protein>
    <submittedName>
        <fullName evidence="1">Uncharacterized protein</fullName>
    </submittedName>
</protein>
<organism evidence="1 2">
    <name type="scientific">Roseomonas genomospecies 6</name>
    <dbReference type="NCBI Taxonomy" id="214106"/>
    <lineage>
        <taxon>Bacteria</taxon>
        <taxon>Pseudomonadati</taxon>
        <taxon>Pseudomonadota</taxon>
        <taxon>Alphaproteobacteria</taxon>
        <taxon>Acetobacterales</taxon>
        <taxon>Roseomonadaceae</taxon>
        <taxon>Roseomonas</taxon>
    </lineage>
</organism>
<name>A0A9W7NFR3_9PROT</name>
<reference evidence="1 2" key="1">
    <citation type="submission" date="2018-07" db="EMBL/GenBank/DDBJ databases">
        <title>Genome sequence of Azospirillum sp. ATCC 49961.</title>
        <authorList>
            <person name="Sant'Anna F.H."/>
            <person name="Baldani J.I."/>
            <person name="Zilli J.E."/>
            <person name="Reis V.M."/>
            <person name="Hartmann A."/>
            <person name="Cruz L."/>
            <person name="de Souza E.M."/>
            <person name="de Oliveira Pedrosa F."/>
            <person name="Passaglia L.M.P."/>
        </authorList>
    </citation>
    <scope>NUCLEOTIDE SEQUENCE [LARGE SCALE GENOMIC DNA]</scope>
    <source>
        <strain evidence="1 2">ATCC 49961</strain>
    </source>
</reference>
<sequence>MIVSTPDASTIHGFISVNQGGLSLHTVDRYARSIAKTVVAGLRVTGRQERGGKEIGEHLRR</sequence>
<dbReference type="Proteomes" id="UP000480854">
    <property type="component" value="Unassembled WGS sequence"/>
</dbReference>
<proteinExistence type="predicted"/>
<dbReference type="AlphaFoldDB" id="A0A9W7NFR3"/>